<dbReference type="Pfam" id="PF12697">
    <property type="entry name" value="Abhydrolase_6"/>
    <property type="match status" value="1"/>
</dbReference>
<dbReference type="SUPFAM" id="SSF53474">
    <property type="entry name" value="alpha/beta-Hydrolases"/>
    <property type="match status" value="1"/>
</dbReference>
<evidence type="ECO:0000313" key="4">
    <source>
        <dbReference type="EMBL" id="KAF1963750.1"/>
    </source>
</evidence>
<dbReference type="PANTHER" id="PTHR43329">
    <property type="entry name" value="EPOXIDE HYDROLASE"/>
    <property type="match status" value="1"/>
</dbReference>
<name>A0A6A5UHD4_9PLEO</name>
<dbReference type="InterPro" id="IPR000073">
    <property type="entry name" value="AB_hydrolase_1"/>
</dbReference>
<dbReference type="InterPro" id="IPR029058">
    <property type="entry name" value="AB_hydrolase_fold"/>
</dbReference>
<accession>A0A6A5UHD4</accession>
<dbReference type="GO" id="GO:0016787">
    <property type="term" value="F:hydrolase activity"/>
    <property type="evidence" value="ECO:0007669"/>
    <property type="project" value="UniProtKB-KW"/>
</dbReference>
<dbReference type="InterPro" id="IPR000639">
    <property type="entry name" value="Epox_hydrolase-like"/>
</dbReference>
<dbReference type="Proteomes" id="UP000800035">
    <property type="component" value="Unassembled WGS sequence"/>
</dbReference>
<comment type="similarity">
    <text evidence="2">Belongs to the AB hydrolase superfamily. Epoxide hydrolase family.</text>
</comment>
<evidence type="ECO:0000259" key="3">
    <source>
        <dbReference type="Pfam" id="PF12697"/>
    </source>
</evidence>
<dbReference type="Gene3D" id="3.40.50.1820">
    <property type="entry name" value="alpha/beta hydrolase"/>
    <property type="match status" value="1"/>
</dbReference>
<evidence type="ECO:0000256" key="1">
    <source>
        <dbReference type="ARBA" id="ARBA00022801"/>
    </source>
</evidence>
<proteinExistence type="inferred from homology"/>
<dbReference type="EMBL" id="ML976977">
    <property type="protein sequence ID" value="KAF1963750.1"/>
    <property type="molecule type" value="Genomic_DNA"/>
</dbReference>
<dbReference type="PRINTS" id="PR00412">
    <property type="entry name" value="EPOXHYDRLASE"/>
</dbReference>
<protein>
    <submittedName>
        <fullName evidence="4">Alpha/beta-hydrolase</fullName>
    </submittedName>
</protein>
<keyword evidence="5" id="KW-1185">Reference proteome</keyword>
<gene>
    <name evidence="4" type="ORF">CC80DRAFT_460711</name>
</gene>
<sequence>MATTSAINIQDTKLKSLGLSKTVVNKEQVNTYTRNLASASAKNPVLALLHGYPQSAYMWRHLIPLLPRTAPLFVPDLPGYGASAPMEKNDKLSVGNAVIAALKAEVKRTSSRGTDEPIPVVLIGHDRGARVAQRLAVSGAEGVEILGVVLVDIVPVLVQWQASSSAAEVVSYFHWPFLANVDLANRMITAFGGANWCHEMMHRWSGTSPASLSSLESDDSFSVYAQFMTNPATIDASNKDYEAGATVDIEAQREDQEKGRKIEVPLLLIYSEGYIGKRFDFEKVWREWVGEGVGIEKVALGGGVGHFGVEEAPGECAEAINGWLGRVVG</sequence>
<keyword evidence="1 4" id="KW-0378">Hydrolase</keyword>
<dbReference type="OrthoDB" id="408373at2759"/>
<evidence type="ECO:0000256" key="2">
    <source>
        <dbReference type="ARBA" id="ARBA00038334"/>
    </source>
</evidence>
<reference evidence="4" key="1">
    <citation type="journal article" date="2020" name="Stud. Mycol.">
        <title>101 Dothideomycetes genomes: a test case for predicting lifestyles and emergence of pathogens.</title>
        <authorList>
            <person name="Haridas S."/>
            <person name="Albert R."/>
            <person name="Binder M."/>
            <person name="Bloem J."/>
            <person name="Labutti K."/>
            <person name="Salamov A."/>
            <person name="Andreopoulos B."/>
            <person name="Baker S."/>
            <person name="Barry K."/>
            <person name="Bills G."/>
            <person name="Bluhm B."/>
            <person name="Cannon C."/>
            <person name="Castanera R."/>
            <person name="Culley D."/>
            <person name="Daum C."/>
            <person name="Ezra D."/>
            <person name="Gonzalez J."/>
            <person name="Henrissat B."/>
            <person name="Kuo A."/>
            <person name="Liang C."/>
            <person name="Lipzen A."/>
            <person name="Lutzoni F."/>
            <person name="Magnuson J."/>
            <person name="Mondo S."/>
            <person name="Nolan M."/>
            <person name="Ohm R."/>
            <person name="Pangilinan J."/>
            <person name="Park H.-J."/>
            <person name="Ramirez L."/>
            <person name="Alfaro M."/>
            <person name="Sun H."/>
            <person name="Tritt A."/>
            <person name="Yoshinaga Y."/>
            <person name="Zwiers L.-H."/>
            <person name="Turgeon B."/>
            <person name="Goodwin S."/>
            <person name="Spatafora J."/>
            <person name="Crous P."/>
            <person name="Grigoriev I."/>
        </authorList>
    </citation>
    <scope>NUCLEOTIDE SEQUENCE</scope>
    <source>
        <strain evidence="4">CBS 675.92</strain>
    </source>
</reference>
<organism evidence="4 5">
    <name type="scientific">Byssothecium circinans</name>
    <dbReference type="NCBI Taxonomy" id="147558"/>
    <lineage>
        <taxon>Eukaryota</taxon>
        <taxon>Fungi</taxon>
        <taxon>Dikarya</taxon>
        <taxon>Ascomycota</taxon>
        <taxon>Pezizomycotina</taxon>
        <taxon>Dothideomycetes</taxon>
        <taxon>Pleosporomycetidae</taxon>
        <taxon>Pleosporales</taxon>
        <taxon>Massarineae</taxon>
        <taxon>Massarinaceae</taxon>
        <taxon>Byssothecium</taxon>
    </lineage>
</organism>
<dbReference type="AlphaFoldDB" id="A0A6A5UHD4"/>
<feature type="domain" description="AB hydrolase-1" evidence="3">
    <location>
        <begin position="48"/>
        <end position="319"/>
    </location>
</feature>
<evidence type="ECO:0000313" key="5">
    <source>
        <dbReference type="Proteomes" id="UP000800035"/>
    </source>
</evidence>